<dbReference type="GeneID" id="115623327"/>
<reference evidence="9" key="1">
    <citation type="submission" date="2025-08" db="UniProtKB">
        <authorList>
            <consortium name="RefSeq"/>
        </authorList>
    </citation>
    <scope>IDENTIFICATION</scope>
    <source>
        <strain evidence="9">11010-0011.00</strain>
        <tissue evidence="9">Whole body</tissue>
    </source>
</reference>
<name>A0A6J2TDI3_DROLE</name>
<sequence length="550" mass="62562">MLLWFSPVGLESVVSLPQGDARGKIDQTVYGDRYFSFEGLPYAMPPVGNLRFQPPVPPPCWTGPRNFFTPGNKSIQKNWQTGTVEGSEDCLYLNVYTKELYGTVKMPVIVFIHGGSYNSGGAVRESFSPDYFMLKDVVLVTFNYRLGCLGFLSLKDPDLEVPGNNGIKDMILALRWVKNNIILFNGDPEKIAVCGMAAGAAAVHYLMCTPHAKDLFQRAILMAGCTLNYWASMPQKDFAFRLAKLNGYKGVDDDASVLRFLSKIPAEALVDQWLLTTEELEDGYVFAFGPVIEPYITSETLIPTRPVDMLRQSWGNCIPLILGGTSFEGLYAFPLLLSHPELVQQMKGQPQNILPYDAREGHSEEFCLQLSKHLIQKHFGKGAHNSTDEQSLLDYMDFVSYKNFWHGLHRTTLSRVYYTNCPTYLYRFDFYSRFNQQRHLLLSNQGIHAKGAAHGDELSYLFFSSTSWPLKRQSPEFINITRMIAIWTSFADSGRPKCPELNNIRVHWHPLRVNKVFQALNIGKKLEFIEIPERAKLEAWNDCYEPEQLY</sequence>
<evidence type="ECO:0000256" key="1">
    <source>
        <dbReference type="ARBA" id="ARBA00005964"/>
    </source>
</evidence>
<dbReference type="Proteomes" id="UP000504634">
    <property type="component" value="Unplaced"/>
</dbReference>
<feature type="domain" description="Carboxylesterase type B" evidence="7">
    <location>
        <begin position="12"/>
        <end position="535"/>
    </location>
</feature>
<comment type="similarity">
    <text evidence="1">Belongs to the type-B carboxylesterase/lipase family.</text>
</comment>
<proteinExistence type="inferred from homology"/>
<evidence type="ECO:0000256" key="3">
    <source>
        <dbReference type="ARBA" id="ARBA00022801"/>
    </source>
</evidence>
<evidence type="ECO:0000256" key="4">
    <source>
        <dbReference type="ARBA" id="ARBA00023157"/>
    </source>
</evidence>
<evidence type="ECO:0000313" key="8">
    <source>
        <dbReference type="Proteomes" id="UP000504634"/>
    </source>
</evidence>
<dbReference type="InterPro" id="IPR002018">
    <property type="entry name" value="CarbesteraseB"/>
</dbReference>
<dbReference type="Gene3D" id="3.40.50.1820">
    <property type="entry name" value="alpha/beta hydrolase"/>
    <property type="match status" value="1"/>
</dbReference>
<dbReference type="PANTHER" id="PTHR43142:SF1">
    <property type="entry name" value="CARBOXYLIC ESTER HYDROLASE"/>
    <property type="match status" value="1"/>
</dbReference>
<keyword evidence="4" id="KW-1015">Disulfide bond</keyword>
<dbReference type="AlphaFoldDB" id="A0A6J2TDI3"/>
<keyword evidence="2" id="KW-0719">Serine esterase</keyword>
<evidence type="ECO:0000256" key="6">
    <source>
        <dbReference type="ARBA" id="ARBA00039155"/>
    </source>
</evidence>
<dbReference type="GO" id="GO:0106435">
    <property type="term" value="F:carboxylesterase activity"/>
    <property type="evidence" value="ECO:0007669"/>
    <property type="project" value="UniProtKB-EC"/>
</dbReference>
<keyword evidence="8" id="KW-1185">Reference proteome</keyword>
<evidence type="ECO:0000313" key="9">
    <source>
        <dbReference type="RefSeq" id="XP_030373450.1"/>
    </source>
</evidence>
<keyword evidence="3" id="KW-0378">Hydrolase</keyword>
<evidence type="ECO:0000256" key="2">
    <source>
        <dbReference type="ARBA" id="ARBA00022487"/>
    </source>
</evidence>
<dbReference type="PANTHER" id="PTHR43142">
    <property type="entry name" value="CARBOXYLIC ESTER HYDROLASE"/>
    <property type="match status" value="1"/>
</dbReference>
<organism evidence="8 9">
    <name type="scientific">Drosophila lebanonensis</name>
    <name type="common">Fruit fly</name>
    <name type="synonym">Scaptodrosophila lebanonensis</name>
    <dbReference type="NCBI Taxonomy" id="7225"/>
    <lineage>
        <taxon>Eukaryota</taxon>
        <taxon>Metazoa</taxon>
        <taxon>Ecdysozoa</taxon>
        <taxon>Arthropoda</taxon>
        <taxon>Hexapoda</taxon>
        <taxon>Insecta</taxon>
        <taxon>Pterygota</taxon>
        <taxon>Neoptera</taxon>
        <taxon>Endopterygota</taxon>
        <taxon>Diptera</taxon>
        <taxon>Brachycera</taxon>
        <taxon>Muscomorpha</taxon>
        <taxon>Ephydroidea</taxon>
        <taxon>Drosophilidae</taxon>
        <taxon>Scaptodrosophila</taxon>
    </lineage>
</organism>
<dbReference type="OrthoDB" id="19653at2759"/>
<dbReference type="RefSeq" id="XP_030373450.1">
    <property type="nucleotide sequence ID" value="XM_030517590.1"/>
</dbReference>
<dbReference type="SUPFAM" id="SSF53474">
    <property type="entry name" value="alpha/beta-Hydrolases"/>
    <property type="match status" value="1"/>
</dbReference>
<evidence type="ECO:0000259" key="7">
    <source>
        <dbReference type="Pfam" id="PF00135"/>
    </source>
</evidence>
<evidence type="ECO:0000256" key="5">
    <source>
        <dbReference type="ARBA" id="ARBA00023180"/>
    </source>
</evidence>
<dbReference type="InterPro" id="IPR029058">
    <property type="entry name" value="AB_hydrolase_fold"/>
</dbReference>
<accession>A0A6J2TDI3</accession>
<gene>
    <name evidence="9" type="primary">LOC115623327</name>
</gene>
<protein>
    <recommendedName>
        <fullName evidence="6">carboxylesterase</fullName>
        <ecNumber evidence="6">3.1.1.1</ecNumber>
    </recommendedName>
</protein>
<dbReference type="Pfam" id="PF00135">
    <property type="entry name" value="COesterase"/>
    <property type="match status" value="1"/>
</dbReference>
<dbReference type="EC" id="3.1.1.1" evidence="6"/>
<keyword evidence="5" id="KW-0325">Glycoprotein</keyword>